<dbReference type="EMBL" id="SRZB01000003">
    <property type="protein sequence ID" value="TGY00036.1"/>
    <property type="molecule type" value="Genomic_DNA"/>
</dbReference>
<evidence type="ECO:0000313" key="1">
    <source>
        <dbReference type="EMBL" id="TGY00036.1"/>
    </source>
</evidence>
<accession>A0AC61R1V5</accession>
<protein>
    <submittedName>
        <fullName evidence="1">Glycosyltransferase</fullName>
    </submittedName>
</protein>
<reference evidence="1" key="1">
    <citation type="submission" date="2019-04" db="EMBL/GenBank/DDBJ databases">
        <title>Microbes associate with the intestines of laboratory mice.</title>
        <authorList>
            <person name="Navarre W."/>
            <person name="Wong E."/>
            <person name="Huang K."/>
            <person name="Tropini C."/>
            <person name="Ng K."/>
            <person name="Yu B."/>
        </authorList>
    </citation>
    <scope>NUCLEOTIDE SEQUENCE</scope>
    <source>
        <strain evidence="1">NM72_1-8</strain>
    </source>
</reference>
<dbReference type="Proteomes" id="UP000307720">
    <property type="component" value="Unassembled WGS sequence"/>
</dbReference>
<comment type="caution">
    <text evidence="1">The sequence shown here is derived from an EMBL/GenBank/DDBJ whole genome shotgun (WGS) entry which is preliminary data.</text>
</comment>
<evidence type="ECO:0000313" key="2">
    <source>
        <dbReference type="Proteomes" id="UP000307720"/>
    </source>
</evidence>
<organism evidence="1 2">
    <name type="scientific">Hominisplanchenecus murintestinalis</name>
    <dbReference type="NCBI Taxonomy" id="2941517"/>
    <lineage>
        <taxon>Bacteria</taxon>
        <taxon>Bacillati</taxon>
        <taxon>Bacillota</taxon>
        <taxon>Clostridia</taxon>
        <taxon>Lachnospirales</taxon>
        <taxon>Lachnospiraceae</taxon>
        <taxon>Hominisplanchenecus</taxon>
    </lineage>
</organism>
<sequence length="320" mass="37756">MVRFAFLILNYKSAEETVSCVKSIESLSKEGTDVQIVIVDNDSRDGSMELFHQLYDKKNYIDLIQSEDNAGFSRGNNLGYVYICENLSVDFLIMINSDIECRQKDFLYQIMKIYKETKFQVLGPDVYAYHMKIHQSPIYRNLADIEKQKLELEEQKRTLTKYKQQHATGSEYAKLNSKKALEEKIYLIGKRLRLDVFKKNALSYKKSYENVAVHGSAIIFSRAYMKKYKSALYPEPFYYGEEDLLFLKCRRENEKIVYDPRIKVWHSAGASATKAQGARHTLKREIFRYDNLIKTKELLIQVMQDEKYFDTDIRKQREEF</sequence>
<proteinExistence type="predicted"/>
<keyword evidence="2" id="KW-1185">Reference proteome</keyword>
<gene>
    <name evidence="1" type="ORF">E5357_03185</name>
</gene>
<name>A0AC61R1V5_9FIRM</name>